<dbReference type="Gene3D" id="6.10.140.2080">
    <property type="match status" value="1"/>
</dbReference>
<dbReference type="EMBL" id="QXBN01000001">
    <property type="protein sequence ID" value="RIT43752.1"/>
    <property type="molecule type" value="Genomic_DNA"/>
</dbReference>
<dbReference type="Proteomes" id="UP000284557">
    <property type="component" value="Unassembled WGS sequence"/>
</dbReference>
<evidence type="ECO:0000256" key="1">
    <source>
        <dbReference type="SAM" id="MobiDB-lite"/>
    </source>
</evidence>
<sequence>MAGDNGQQQHYDRYSVDKIQDGRPSLQELEAVNAFLNKIVTWLRAGYPEGVPPPDYVPLLALLGRRLSNDEVKTVARELMARGDFDNIDIGVLITQITDELPTGEDIERIRERLAKKGWPLDDPREPADHGEEPGSGQATDHPA</sequence>
<comment type="caution">
    <text evidence="2">The sequence shown here is derived from an EMBL/GenBank/DDBJ whole genome shotgun (WGS) entry which is preliminary data.</text>
</comment>
<dbReference type="InterPro" id="IPR021784">
    <property type="entry name" value="DUF3349"/>
</dbReference>
<protein>
    <submittedName>
        <fullName evidence="2">DUF3349 domain-containing protein</fullName>
    </submittedName>
</protein>
<dbReference type="AlphaFoldDB" id="A0ABD7HV83"/>
<feature type="region of interest" description="Disordered" evidence="1">
    <location>
        <begin position="115"/>
        <end position="144"/>
    </location>
</feature>
<evidence type="ECO:0000313" key="2">
    <source>
        <dbReference type="EMBL" id="RIT43752.1"/>
    </source>
</evidence>
<name>A0ABD7HV83_9MYCO</name>
<evidence type="ECO:0000313" key="3">
    <source>
        <dbReference type="Proteomes" id="UP000284557"/>
    </source>
</evidence>
<accession>A0ABD7HV83</accession>
<organism evidence="2 3">
    <name type="scientific">Mycobacteroides abscessus</name>
    <dbReference type="NCBI Taxonomy" id="36809"/>
    <lineage>
        <taxon>Bacteria</taxon>
        <taxon>Bacillati</taxon>
        <taxon>Actinomycetota</taxon>
        <taxon>Actinomycetes</taxon>
        <taxon>Mycobacteriales</taxon>
        <taxon>Mycobacteriaceae</taxon>
        <taxon>Mycobacteroides</taxon>
    </lineage>
</organism>
<dbReference type="Gene3D" id="1.10.10.2390">
    <property type="match status" value="1"/>
</dbReference>
<reference evidence="2 3" key="1">
    <citation type="submission" date="2018-08" db="EMBL/GenBank/DDBJ databases">
        <title>Linezolid Resistance in Mycobacterium abscessus: MIC Distribution and Comprehensive Investigation of Resistance Mechanisms.</title>
        <authorList>
            <person name="Ye M."/>
            <person name="Xu L."/>
            <person name="Zou Y."/>
            <person name="Li B."/>
            <person name="Guo Q."/>
            <person name="Zhang Y."/>
            <person name="Zhan M."/>
            <person name="Xu B."/>
            <person name="Yu F."/>
            <person name="Zhang Z."/>
            <person name="Chu H."/>
        </authorList>
    </citation>
    <scope>NUCLEOTIDE SEQUENCE [LARGE SCALE GENOMIC DNA]</scope>
    <source>
        <strain evidence="2 3">G143</strain>
    </source>
</reference>
<proteinExistence type="predicted"/>
<dbReference type="Pfam" id="PF11829">
    <property type="entry name" value="DUF3349"/>
    <property type="match status" value="1"/>
</dbReference>
<feature type="compositionally biased region" description="Basic and acidic residues" evidence="1">
    <location>
        <begin position="115"/>
        <end position="133"/>
    </location>
</feature>
<gene>
    <name evidence="2" type="ORF">D2E76_01490</name>
</gene>